<feature type="active site" description="Proton donor/acceptor" evidence="7">
    <location>
        <position position="189"/>
    </location>
</feature>
<dbReference type="PROSITE" id="PS52029">
    <property type="entry name" value="LD_TPASE"/>
    <property type="match status" value="1"/>
</dbReference>
<dbReference type="InterPro" id="IPR005490">
    <property type="entry name" value="LD_TPept_cat_dom"/>
</dbReference>
<dbReference type="CDD" id="cd16913">
    <property type="entry name" value="YkuD_like"/>
    <property type="match status" value="1"/>
</dbReference>
<keyword evidence="10" id="KW-1185">Reference proteome</keyword>
<dbReference type="RefSeq" id="WP_028373726.1">
    <property type="nucleotide sequence ID" value="NZ_CAAAJD010000024.1"/>
</dbReference>
<comment type="similarity">
    <text evidence="2">Belongs to the YkuD family.</text>
</comment>
<dbReference type="GO" id="GO:0016740">
    <property type="term" value="F:transferase activity"/>
    <property type="evidence" value="ECO:0007669"/>
    <property type="project" value="UniProtKB-KW"/>
</dbReference>
<dbReference type="eggNOG" id="COG1376">
    <property type="taxonomic scope" value="Bacteria"/>
</dbReference>
<keyword evidence="3" id="KW-0808">Transferase</keyword>
<evidence type="ECO:0000259" key="8">
    <source>
        <dbReference type="PROSITE" id="PS52029"/>
    </source>
</evidence>
<proteinExistence type="inferred from homology"/>
<evidence type="ECO:0000313" key="9">
    <source>
        <dbReference type="EMBL" id="KTD24735.1"/>
    </source>
</evidence>
<keyword evidence="4 7" id="KW-0133">Cell shape</keyword>
<dbReference type="InterPro" id="IPR038063">
    <property type="entry name" value="Transpep_catalytic_dom"/>
</dbReference>
<dbReference type="PANTHER" id="PTHR30582">
    <property type="entry name" value="L,D-TRANSPEPTIDASE"/>
    <property type="match status" value="1"/>
</dbReference>
<dbReference type="SUPFAM" id="SSF141523">
    <property type="entry name" value="L,D-transpeptidase catalytic domain-like"/>
    <property type="match status" value="1"/>
</dbReference>
<evidence type="ECO:0000256" key="2">
    <source>
        <dbReference type="ARBA" id="ARBA00005992"/>
    </source>
</evidence>
<protein>
    <submittedName>
        <fullName evidence="9">Enhanced entry protein EnhA</fullName>
    </submittedName>
</protein>
<dbReference type="GO" id="GO:0071972">
    <property type="term" value="F:peptidoglycan L,D-transpeptidase activity"/>
    <property type="evidence" value="ECO:0007669"/>
    <property type="project" value="TreeGrafter"/>
</dbReference>
<keyword evidence="6 7" id="KW-0961">Cell wall biogenesis/degradation</keyword>
<feature type="active site" description="Nucleophile" evidence="7">
    <location>
        <position position="203"/>
    </location>
</feature>
<dbReference type="InterPro" id="IPR050979">
    <property type="entry name" value="LD-transpeptidase"/>
</dbReference>
<dbReference type="GO" id="GO:0005576">
    <property type="term" value="C:extracellular region"/>
    <property type="evidence" value="ECO:0007669"/>
    <property type="project" value="TreeGrafter"/>
</dbReference>
<dbReference type="AlphaFoldDB" id="A0A0W0VXA1"/>
<dbReference type="Gene3D" id="2.40.440.10">
    <property type="entry name" value="L,D-transpeptidase catalytic domain-like"/>
    <property type="match status" value="1"/>
</dbReference>
<dbReference type="PATRIC" id="fig|45067.4.peg.452"/>
<comment type="pathway">
    <text evidence="1 7">Cell wall biogenesis; peptidoglycan biosynthesis.</text>
</comment>
<comment type="caution">
    <text evidence="9">The sequence shown here is derived from an EMBL/GenBank/DDBJ whole genome shotgun (WGS) entry which is preliminary data.</text>
</comment>
<dbReference type="Pfam" id="PF03734">
    <property type="entry name" value="YkuD"/>
    <property type="match status" value="1"/>
</dbReference>
<evidence type="ECO:0000256" key="4">
    <source>
        <dbReference type="ARBA" id="ARBA00022960"/>
    </source>
</evidence>
<gene>
    <name evidence="9" type="primary">enhA_2</name>
    <name evidence="9" type="ORF">Llan_0429</name>
</gene>
<evidence type="ECO:0000256" key="6">
    <source>
        <dbReference type="ARBA" id="ARBA00023316"/>
    </source>
</evidence>
<dbReference type="PANTHER" id="PTHR30582:SF2">
    <property type="entry name" value="L,D-TRANSPEPTIDASE YCIB-RELATED"/>
    <property type="match status" value="1"/>
</dbReference>
<sequence>MRNLILSSIIFIVPFSYAKENLPMSSFGVQLCLTSSDYVCITVKKEDTWEKMWEDPDERDIVKRVNRTNNKLRAGMILAVPKDLENTSIWEISPFPKYIQNSLRKLIIVDQNKLAWGIYDPRGELQWWGPISSGRDQCSDSNRICKTVTGKYYVFDKKSIDCVSTIFPIGKGGAKMPYCMYFYRGFALHGSDDVPGYRDSHGCIRLFTEDAKWLNEQYIDLPSKENNFLGTKVIIKELVE</sequence>
<name>A0A0W0VXA1_9GAMM</name>
<dbReference type="Proteomes" id="UP000054869">
    <property type="component" value="Unassembled WGS sequence"/>
</dbReference>
<evidence type="ECO:0000256" key="1">
    <source>
        <dbReference type="ARBA" id="ARBA00004752"/>
    </source>
</evidence>
<evidence type="ECO:0000256" key="3">
    <source>
        <dbReference type="ARBA" id="ARBA00022679"/>
    </source>
</evidence>
<dbReference type="STRING" id="45067.Llan_0429"/>
<accession>A0A0W0VXA1</accession>
<evidence type="ECO:0000256" key="7">
    <source>
        <dbReference type="PROSITE-ProRule" id="PRU01373"/>
    </source>
</evidence>
<dbReference type="UniPathway" id="UPA00219"/>
<feature type="domain" description="L,D-TPase catalytic" evidence="8">
    <location>
        <begin position="105"/>
        <end position="236"/>
    </location>
</feature>
<dbReference type="GO" id="GO:0071555">
    <property type="term" value="P:cell wall organization"/>
    <property type="evidence" value="ECO:0007669"/>
    <property type="project" value="UniProtKB-UniRule"/>
</dbReference>
<evidence type="ECO:0000313" key="10">
    <source>
        <dbReference type="Proteomes" id="UP000054869"/>
    </source>
</evidence>
<dbReference type="GO" id="GO:0008360">
    <property type="term" value="P:regulation of cell shape"/>
    <property type="evidence" value="ECO:0007669"/>
    <property type="project" value="UniProtKB-UniRule"/>
</dbReference>
<evidence type="ECO:0000256" key="5">
    <source>
        <dbReference type="ARBA" id="ARBA00022984"/>
    </source>
</evidence>
<keyword evidence="5 7" id="KW-0573">Peptidoglycan synthesis</keyword>
<dbReference type="EMBL" id="LNYI01000009">
    <property type="protein sequence ID" value="KTD24735.1"/>
    <property type="molecule type" value="Genomic_DNA"/>
</dbReference>
<organism evidence="9 10">
    <name type="scientific">Legionella lansingensis</name>
    <dbReference type="NCBI Taxonomy" id="45067"/>
    <lineage>
        <taxon>Bacteria</taxon>
        <taxon>Pseudomonadati</taxon>
        <taxon>Pseudomonadota</taxon>
        <taxon>Gammaproteobacteria</taxon>
        <taxon>Legionellales</taxon>
        <taxon>Legionellaceae</taxon>
        <taxon>Legionella</taxon>
    </lineage>
</organism>
<reference evidence="9 10" key="1">
    <citation type="submission" date="2015-11" db="EMBL/GenBank/DDBJ databases">
        <title>Genomic analysis of 38 Legionella species identifies large and diverse effector repertoires.</title>
        <authorList>
            <person name="Burstein D."/>
            <person name="Amaro F."/>
            <person name="Zusman T."/>
            <person name="Lifshitz Z."/>
            <person name="Cohen O."/>
            <person name="Gilbert J.A."/>
            <person name="Pupko T."/>
            <person name="Shuman H.A."/>
            <person name="Segal G."/>
        </authorList>
    </citation>
    <scope>NUCLEOTIDE SEQUENCE [LARGE SCALE GENOMIC DNA]</scope>
    <source>
        <strain evidence="9 10">ATCC 49751</strain>
    </source>
</reference>
<dbReference type="GO" id="GO:0018104">
    <property type="term" value="P:peptidoglycan-protein cross-linking"/>
    <property type="evidence" value="ECO:0007669"/>
    <property type="project" value="TreeGrafter"/>
</dbReference>